<dbReference type="InterPro" id="IPR011527">
    <property type="entry name" value="ABC1_TM_dom"/>
</dbReference>
<gene>
    <name evidence="7" type="ORF">FGL83_06365</name>
</gene>
<evidence type="ECO:0000313" key="8">
    <source>
        <dbReference type="Proteomes" id="UP000321298"/>
    </source>
</evidence>
<keyword evidence="7" id="KW-0547">Nucleotide-binding</keyword>
<dbReference type="Proteomes" id="UP000321298">
    <property type="component" value="Chromosome"/>
</dbReference>
<dbReference type="Gene3D" id="1.20.1560.10">
    <property type="entry name" value="ABC transporter type 1, transmembrane domain"/>
    <property type="match status" value="1"/>
</dbReference>
<dbReference type="PROSITE" id="PS50929">
    <property type="entry name" value="ABC_TM1F"/>
    <property type="match status" value="1"/>
</dbReference>
<proteinExistence type="predicted"/>
<dbReference type="Pfam" id="PF00005">
    <property type="entry name" value="ABC_tran"/>
    <property type="match status" value="1"/>
</dbReference>
<accession>A0AAP9ED99</accession>
<feature type="transmembrane region" description="Helical" evidence="5">
    <location>
        <begin position="161"/>
        <end position="179"/>
    </location>
</feature>
<evidence type="ECO:0000256" key="4">
    <source>
        <dbReference type="ARBA" id="ARBA00023136"/>
    </source>
</evidence>
<keyword evidence="4 5" id="KW-0472">Membrane</keyword>
<dbReference type="GO" id="GO:0005886">
    <property type="term" value="C:plasma membrane"/>
    <property type="evidence" value="ECO:0007669"/>
    <property type="project" value="UniProtKB-SubCell"/>
</dbReference>
<reference evidence="7 8" key="1">
    <citation type="submission" date="2019-06" db="EMBL/GenBank/DDBJ databases">
        <title>Genome analyses of bacteria isolated from kimchi.</title>
        <authorList>
            <person name="Lee S."/>
            <person name="Ahn S."/>
            <person name="Roh S."/>
        </authorList>
    </citation>
    <scope>NUCLEOTIDE SEQUENCE [LARGE SCALE GENOMIC DNA]</scope>
    <source>
        <strain evidence="7 8">CBA3625</strain>
    </source>
</reference>
<keyword evidence="8" id="KW-1185">Reference proteome</keyword>
<evidence type="ECO:0000256" key="5">
    <source>
        <dbReference type="SAM" id="Phobius"/>
    </source>
</evidence>
<dbReference type="InterPro" id="IPR027417">
    <property type="entry name" value="P-loop_NTPase"/>
</dbReference>
<dbReference type="Pfam" id="PF00664">
    <property type="entry name" value="ABC_membrane"/>
    <property type="match status" value="1"/>
</dbReference>
<keyword evidence="3 5" id="KW-1133">Transmembrane helix</keyword>
<dbReference type="SUPFAM" id="SSF90123">
    <property type="entry name" value="ABC transporter transmembrane region"/>
    <property type="match status" value="1"/>
</dbReference>
<dbReference type="InterPro" id="IPR036640">
    <property type="entry name" value="ABC1_TM_sf"/>
</dbReference>
<evidence type="ECO:0000256" key="3">
    <source>
        <dbReference type="ARBA" id="ARBA00022989"/>
    </source>
</evidence>
<keyword evidence="2 5" id="KW-0812">Transmembrane</keyword>
<feature type="transmembrane region" description="Helical" evidence="5">
    <location>
        <begin position="275"/>
        <end position="296"/>
    </location>
</feature>
<feature type="transmembrane region" description="Helical" evidence="5">
    <location>
        <begin position="246"/>
        <end position="269"/>
    </location>
</feature>
<dbReference type="AlphaFoldDB" id="A0AAP9ED99"/>
<evidence type="ECO:0000256" key="2">
    <source>
        <dbReference type="ARBA" id="ARBA00022692"/>
    </source>
</evidence>
<dbReference type="GO" id="GO:0034040">
    <property type="term" value="F:ATPase-coupled lipid transmembrane transporter activity"/>
    <property type="evidence" value="ECO:0007669"/>
    <property type="project" value="TreeGrafter"/>
</dbReference>
<feature type="transmembrane region" description="Helical" evidence="5">
    <location>
        <begin position="21"/>
        <end position="45"/>
    </location>
</feature>
<dbReference type="GO" id="GO:0140359">
    <property type="term" value="F:ABC-type transporter activity"/>
    <property type="evidence" value="ECO:0007669"/>
    <property type="project" value="InterPro"/>
</dbReference>
<dbReference type="InterPro" id="IPR003439">
    <property type="entry name" value="ABC_transporter-like_ATP-bd"/>
</dbReference>
<dbReference type="GO" id="GO:0016887">
    <property type="term" value="F:ATP hydrolysis activity"/>
    <property type="evidence" value="ECO:0007669"/>
    <property type="project" value="InterPro"/>
</dbReference>
<sequence>MSQHDGSKSSMTEIIAKNWRSILIVSLTSALYALASVVSAAYYGYIVERSHHKDATLFFMMIVAGITVVLLRYVFDVINQTLMVKFVGKIMYGIREKTMSRITANQVSEFGQNKVSSYTSNLLNDVELIEINLIEPFFDLISQIIVVIISSAVILYYQPTVFLIIILGSALVFLIPTLMSKKLQEKQLALSEKSENLTESVTDILNGFATVKATQTLPYFLKDFQRTNQKYTQSRISSGQWIMSNYATSATLGLVVQYAAVLTAIWFIMQGAISIGIMLTMVQTMNTLVYPLIGIFQLIPQMKSTKPIVKKIENLSKGQDDHQSDLPKRVFNERITLNHISVNLNDKTILDDISLSLIKNKKYLIIGPSGSGKSTLANVLAGFITNFDGEISVDDQVVNANDQMFDIVAYVNQSPLSF</sequence>
<comment type="subcellular location">
    <subcellularLocation>
        <location evidence="1">Cell membrane</location>
        <topology evidence="1">Multi-pass membrane protein</topology>
    </subcellularLocation>
</comment>
<protein>
    <submittedName>
        <fullName evidence="7">ABC transporter ATP-binding protein</fullName>
    </submittedName>
</protein>
<dbReference type="Gene3D" id="3.40.50.300">
    <property type="entry name" value="P-loop containing nucleotide triphosphate hydrolases"/>
    <property type="match status" value="1"/>
</dbReference>
<dbReference type="PANTHER" id="PTHR24221">
    <property type="entry name" value="ATP-BINDING CASSETTE SUB-FAMILY B"/>
    <property type="match status" value="1"/>
</dbReference>
<feature type="transmembrane region" description="Helical" evidence="5">
    <location>
        <begin position="57"/>
        <end position="75"/>
    </location>
</feature>
<dbReference type="EMBL" id="CP042387">
    <property type="protein sequence ID" value="QEA44314.1"/>
    <property type="molecule type" value="Genomic_DNA"/>
</dbReference>
<evidence type="ECO:0000256" key="1">
    <source>
        <dbReference type="ARBA" id="ARBA00004651"/>
    </source>
</evidence>
<dbReference type="CDD" id="cd07346">
    <property type="entry name" value="ABC_6TM_exporters"/>
    <property type="match status" value="1"/>
</dbReference>
<feature type="domain" description="ABC transmembrane type-1" evidence="6">
    <location>
        <begin position="23"/>
        <end position="304"/>
    </location>
</feature>
<dbReference type="GO" id="GO:0005524">
    <property type="term" value="F:ATP binding"/>
    <property type="evidence" value="ECO:0007669"/>
    <property type="project" value="UniProtKB-KW"/>
</dbReference>
<organism evidence="7 8">
    <name type="scientific">Leuconostoc lactis</name>
    <dbReference type="NCBI Taxonomy" id="1246"/>
    <lineage>
        <taxon>Bacteria</taxon>
        <taxon>Bacillati</taxon>
        <taxon>Bacillota</taxon>
        <taxon>Bacilli</taxon>
        <taxon>Lactobacillales</taxon>
        <taxon>Lactobacillaceae</taxon>
        <taxon>Leuconostoc</taxon>
    </lineage>
</organism>
<keyword evidence="7" id="KW-0067">ATP-binding</keyword>
<dbReference type="SUPFAM" id="SSF52540">
    <property type="entry name" value="P-loop containing nucleoside triphosphate hydrolases"/>
    <property type="match status" value="1"/>
</dbReference>
<name>A0AAP9ED99_LEULA</name>
<evidence type="ECO:0000313" key="7">
    <source>
        <dbReference type="EMBL" id="QEA44314.1"/>
    </source>
</evidence>
<dbReference type="InterPro" id="IPR039421">
    <property type="entry name" value="Type_1_exporter"/>
</dbReference>
<evidence type="ECO:0000259" key="6">
    <source>
        <dbReference type="PROSITE" id="PS50929"/>
    </source>
</evidence>
<dbReference type="PANTHER" id="PTHR24221:SF654">
    <property type="entry name" value="ATP-BINDING CASSETTE SUB-FAMILY B MEMBER 6"/>
    <property type="match status" value="1"/>
</dbReference>